<evidence type="ECO:0000256" key="3">
    <source>
        <dbReference type="ARBA" id="ARBA00022452"/>
    </source>
</evidence>
<proteinExistence type="inferred from homology"/>
<name>A0A8G0ZWL4_9RHOB</name>
<dbReference type="SUPFAM" id="SSF56935">
    <property type="entry name" value="Porins"/>
    <property type="match status" value="1"/>
</dbReference>
<comment type="subcellular location">
    <subcellularLocation>
        <location evidence="1">Cell outer membrane</location>
        <topology evidence="1">Multi-pass membrane protein</topology>
    </subcellularLocation>
</comment>
<sequence length="369" mass="38682">MSAVLGAAGAAHAGGIDRSTQSAMLLFEQGNYAEFTLGTLVPDVSGVEVSPFLGNQSSGSMATDYTLFNGGVKFDMPNGFSGAVILDKPFGADVDYPLDTDYFAEGSTATLDTGSITGLLRYTTPDQISVFGGVRYQTLSADALIPFVTAGKGVPYPGAPYEASGDESGEFGYVVGVGWEKPEIAAKVALTYNSAIDYEMATSESSAIGSLDSTTPVTTPQSVNLDFQTGVAPGWLVFGSVRWVDWEQFEIAPEMYAQLTNGAALVSYNGPTTTSTIGVGHQFNETWSGAVTYTYDTPLSGYQSNLNPINGYNAVGLSATYTSGPFKVTAAARYYALGDAETAVGQIAPAANFEDNDAMAFVLRVGYSF</sequence>
<evidence type="ECO:0000256" key="6">
    <source>
        <dbReference type="ARBA" id="ARBA00023136"/>
    </source>
</evidence>
<keyword evidence="5" id="KW-0732">Signal</keyword>
<dbReference type="GO" id="GO:0009279">
    <property type="term" value="C:cell outer membrane"/>
    <property type="evidence" value="ECO:0007669"/>
    <property type="project" value="UniProtKB-SubCell"/>
</dbReference>
<evidence type="ECO:0000256" key="1">
    <source>
        <dbReference type="ARBA" id="ARBA00004571"/>
    </source>
</evidence>
<accession>A0A8G0ZWL4</accession>
<reference evidence="8" key="1">
    <citation type="submission" date="2021-02" db="EMBL/GenBank/DDBJ databases">
        <title>Rhodobacter shimadae sp. nov., an aerobic anoxygenic phototrophic bacterium isolated from a hot spring.</title>
        <authorList>
            <person name="Muramatsu S."/>
            <person name="Haruta S."/>
            <person name="Hirose S."/>
            <person name="Hanada S."/>
        </authorList>
    </citation>
    <scope>NUCLEOTIDE SEQUENCE</scope>
    <source>
        <strain evidence="8">N10</strain>
    </source>
</reference>
<dbReference type="EMBL" id="CP069370">
    <property type="protein sequence ID" value="QYZ71854.1"/>
    <property type="molecule type" value="Genomic_DNA"/>
</dbReference>
<keyword evidence="9" id="KW-1185">Reference proteome</keyword>
<organism evidence="8 9">
    <name type="scientific">Neotabrizicola shimadae</name>
    <dbReference type="NCBI Taxonomy" id="2807096"/>
    <lineage>
        <taxon>Bacteria</taxon>
        <taxon>Pseudomonadati</taxon>
        <taxon>Pseudomonadota</taxon>
        <taxon>Alphaproteobacteria</taxon>
        <taxon>Rhodobacterales</taxon>
        <taxon>Paracoccaceae</taxon>
        <taxon>Neotabrizicola</taxon>
    </lineage>
</organism>
<dbReference type="PANTHER" id="PTHR35093">
    <property type="entry name" value="OUTER MEMBRANE PROTEIN NMB0088-RELATED"/>
    <property type="match status" value="1"/>
</dbReference>
<dbReference type="GO" id="GO:0015483">
    <property type="term" value="F:long-chain fatty acid transporting porin activity"/>
    <property type="evidence" value="ECO:0007669"/>
    <property type="project" value="TreeGrafter"/>
</dbReference>
<protein>
    <submittedName>
        <fullName evidence="8">Uncharacterized protein</fullName>
    </submittedName>
</protein>
<keyword evidence="3" id="KW-1134">Transmembrane beta strand</keyword>
<dbReference type="AlphaFoldDB" id="A0A8G0ZWL4"/>
<evidence type="ECO:0000256" key="2">
    <source>
        <dbReference type="ARBA" id="ARBA00008163"/>
    </source>
</evidence>
<dbReference type="KEGG" id="nsm:JO391_04880"/>
<keyword evidence="4" id="KW-0812">Transmembrane</keyword>
<evidence type="ECO:0000256" key="4">
    <source>
        <dbReference type="ARBA" id="ARBA00022692"/>
    </source>
</evidence>
<evidence type="ECO:0000313" key="8">
    <source>
        <dbReference type="EMBL" id="QYZ71854.1"/>
    </source>
</evidence>
<keyword evidence="7" id="KW-0998">Cell outer membrane</keyword>
<evidence type="ECO:0000313" key="9">
    <source>
        <dbReference type="Proteomes" id="UP000826300"/>
    </source>
</evidence>
<keyword evidence="6" id="KW-0472">Membrane</keyword>
<evidence type="ECO:0000256" key="7">
    <source>
        <dbReference type="ARBA" id="ARBA00023237"/>
    </source>
</evidence>
<dbReference type="Proteomes" id="UP000826300">
    <property type="component" value="Chromosome"/>
</dbReference>
<evidence type="ECO:0000256" key="5">
    <source>
        <dbReference type="ARBA" id="ARBA00022729"/>
    </source>
</evidence>
<dbReference type="PANTHER" id="PTHR35093:SF8">
    <property type="entry name" value="OUTER MEMBRANE PROTEIN NMB0088-RELATED"/>
    <property type="match status" value="1"/>
</dbReference>
<dbReference type="Gene3D" id="2.40.160.60">
    <property type="entry name" value="Outer membrane protein transport protein (OMPP1/FadL/TodX)"/>
    <property type="match status" value="1"/>
</dbReference>
<gene>
    <name evidence="8" type="ORF">JO391_04880</name>
</gene>
<comment type="similarity">
    <text evidence="2">Belongs to the OmpP1/FadL family.</text>
</comment>
<dbReference type="InterPro" id="IPR005017">
    <property type="entry name" value="OMPP1/FadL/TodX"/>
</dbReference>